<proteinExistence type="predicted"/>
<dbReference type="InterPro" id="IPR050879">
    <property type="entry name" value="Acyltransferase_3"/>
</dbReference>
<keyword evidence="10" id="KW-1185">Reference proteome</keyword>
<reference evidence="9 10" key="1">
    <citation type="submission" date="2016-02" db="EMBL/GenBank/DDBJ databases">
        <authorList>
            <person name="Wen L."/>
            <person name="He K."/>
            <person name="Yang H."/>
        </authorList>
    </citation>
    <scope>NUCLEOTIDE SEQUENCE [LARGE SCALE GENOMIC DNA]</scope>
    <source>
        <strain evidence="9 10">CV58</strain>
    </source>
</reference>
<feature type="domain" description="SGNH" evidence="8">
    <location>
        <begin position="228"/>
        <end position="442"/>
    </location>
</feature>
<evidence type="ECO:0000256" key="4">
    <source>
        <dbReference type="ARBA" id="ARBA00022989"/>
    </source>
</evidence>
<evidence type="ECO:0000256" key="7">
    <source>
        <dbReference type="SAM" id="Phobius"/>
    </source>
</evidence>
<evidence type="ECO:0000256" key="2">
    <source>
        <dbReference type="ARBA" id="ARBA00022679"/>
    </source>
</evidence>
<keyword evidence="3 7" id="KW-0812">Transmembrane</keyword>
<name>A0A139SW01_9GAMM</name>
<dbReference type="PANTHER" id="PTHR23028:SF53">
    <property type="entry name" value="ACYL_TRANSF_3 DOMAIN-CONTAINING PROTEIN"/>
    <property type="match status" value="1"/>
</dbReference>
<evidence type="ECO:0000256" key="1">
    <source>
        <dbReference type="ARBA" id="ARBA00022475"/>
    </source>
</evidence>
<feature type="transmembrane region" description="Helical" evidence="7">
    <location>
        <begin position="122"/>
        <end position="143"/>
    </location>
</feature>
<dbReference type="SUPFAM" id="SSF52266">
    <property type="entry name" value="SGNH hydrolase"/>
    <property type="match status" value="1"/>
</dbReference>
<accession>A0A139SW01</accession>
<evidence type="ECO:0000313" key="9">
    <source>
        <dbReference type="EMBL" id="KXU38753.1"/>
    </source>
</evidence>
<feature type="transmembrane region" description="Helical" evidence="7">
    <location>
        <begin position="67"/>
        <end position="84"/>
    </location>
</feature>
<dbReference type="InterPro" id="IPR043968">
    <property type="entry name" value="SGNH"/>
</dbReference>
<dbReference type="Proteomes" id="UP000072660">
    <property type="component" value="Unassembled WGS sequence"/>
</dbReference>
<evidence type="ECO:0000313" key="10">
    <source>
        <dbReference type="Proteomes" id="UP000072660"/>
    </source>
</evidence>
<evidence type="ECO:0000256" key="3">
    <source>
        <dbReference type="ARBA" id="ARBA00022692"/>
    </source>
</evidence>
<dbReference type="InterPro" id="IPR036514">
    <property type="entry name" value="SGNH_hydro_sf"/>
</dbReference>
<gene>
    <name evidence="9" type="ORF">AXE65_00820</name>
</gene>
<dbReference type="Pfam" id="PF19040">
    <property type="entry name" value="SGNH"/>
    <property type="match status" value="1"/>
</dbReference>
<keyword evidence="6" id="KW-0012">Acyltransferase</keyword>
<dbReference type="Gene3D" id="3.40.50.1110">
    <property type="entry name" value="SGNH hydrolase"/>
    <property type="match status" value="1"/>
</dbReference>
<comment type="caution">
    <text evidence="9">The sequence shown here is derived from an EMBL/GenBank/DDBJ whole genome shotgun (WGS) entry which is preliminary data.</text>
</comment>
<dbReference type="GO" id="GO:0009103">
    <property type="term" value="P:lipopolysaccharide biosynthetic process"/>
    <property type="evidence" value="ECO:0007669"/>
    <property type="project" value="TreeGrafter"/>
</dbReference>
<evidence type="ECO:0000259" key="8">
    <source>
        <dbReference type="Pfam" id="PF19040"/>
    </source>
</evidence>
<organism evidence="9 10">
    <name type="scientific">Ventosimonas gracilis</name>
    <dbReference type="NCBI Taxonomy" id="1680762"/>
    <lineage>
        <taxon>Bacteria</taxon>
        <taxon>Pseudomonadati</taxon>
        <taxon>Pseudomonadota</taxon>
        <taxon>Gammaproteobacteria</taxon>
        <taxon>Pseudomonadales</taxon>
        <taxon>Ventosimonadaceae</taxon>
        <taxon>Ventosimonas</taxon>
    </lineage>
</organism>
<evidence type="ECO:0000256" key="5">
    <source>
        <dbReference type="ARBA" id="ARBA00023136"/>
    </source>
</evidence>
<keyword evidence="1" id="KW-1003">Cell membrane</keyword>
<dbReference type="AlphaFoldDB" id="A0A139SW01"/>
<sequence>MLPKTLILIVFGMMLLMQGEKRASYFSLIIRTPEFLIGVLLALGGIPLKIIKNNRIFGKIYLQKWRTLAQGLGFIFIACSFIFMTEGSNFPGLLFLIPCLGTALVISGYGGRFTSFLSATPMIWIGGLSYSLYLWHWPVLAFFRYVFENYILSFDILLLAILLILFLSYISEKWIEIPFRKKQLSSRSFFRNIILACLPLMIANRVNAAIEKPLPLEETRYANPATICHGHQFGDCIRGQRDSESKPILVLGDSHAAQLNLFFDKVGEKTNQRFRVVTASSCVTIPGFDIERIPDYARADCASSIKYISHFLSDASVIVVAGMWQYQMQSQGFRDALERFLKDCEAHKKQVIVLWQIPMLSSDVLRLRRLEKLGLRRDPSLNQDWKNANQAVQNIVARYPSTQFWEFMNLGIFATPPIYQGSLIYHDNHHLNEKGSALYGSTVADMFVKIKN</sequence>
<feature type="transmembrane region" description="Helical" evidence="7">
    <location>
        <begin position="29"/>
        <end position="46"/>
    </location>
</feature>
<keyword evidence="5 7" id="KW-0472">Membrane</keyword>
<dbReference type="GO" id="GO:0016020">
    <property type="term" value="C:membrane"/>
    <property type="evidence" value="ECO:0007669"/>
    <property type="project" value="TreeGrafter"/>
</dbReference>
<protein>
    <recommendedName>
        <fullName evidence="8">SGNH domain-containing protein</fullName>
    </recommendedName>
</protein>
<dbReference type="GO" id="GO:0016788">
    <property type="term" value="F:hydrolase activity, acting on ester bonds"/>
    <property type="evidence" value="ECO:0007669"/>
    <property type="project" value="UniProtKB-ARBA"/>
</dbReference>
<keyword evidence="4 7" id="KW-1133">Transmembrane helix</keyword>
<feature type="transmembrane region" description="Helical" evidence="7">
    <location>
        <begin position="149"/>
        <end position="169"/>
    </location>
</feature>
<keyword evidence="2" id="KW-0808">Transferase</keyword>
<dbReference type="GO" id="GO:0016746">
    <property type="term" value="F:acyltransferase activity"/>
    <property type="evidence" value="ECO:0007669"/>
    <property type="project" value="UniProtKB-KW"/>
</dbReference>
<evidence type="ECO:0000256" key="6">
    <source>
        <dbReference type="ARBA" id="ARBA00023315"/>
    </source>
</evidence>
<dbReference type="PANTHER" id="PTHR23028">
    <property type="entry name" value="ACETYLTRANSFERASE"/>
    <property type="match status" value="1"/>
</dbReference>
<dbReference type="EMBL" id="LSZO01000079">
    <property type="protein sequence ID" value="KXU38753.1"/>
    <property type="molecule type" value="Genomic_DNA"/>
</dbReference>